<dbReference type="InterPro" id="IPR012934">
    <property type="entry name" value="Znf_AD"/>
</dbReference>
<evidence type="ECO:0000313" key="17">
    <source>
        <dbReference type="EMBL" id="KAL1517656.1"/>
    </source>
</evidence>
<dbReference type="SUPFAM" id="SSF57716">
    <property type="entry name" value="Glucocorticoid receptor-like (DNA-binding domain)"/>
    <property type="match status" value="1"/>
</dbReference>
<keyword evidence="2" id="KW-1017">Isopeptide bond</keyword>
<dbReference type="Pfam" id="PF12874">
    <property type="entry name" value="zf-met"/>
    <property type="match status" value="1"/>
</dbReference>
<dbReference type="GO" id="GO:0008270">
    <property type="term" value="F:zinc ion binding"/>
    <property type="evidence" value="ECO:0007669"/>
    <property type="project" value="UniProtKB-UniRule"/>
</dbReference>
<feature type="compositionally biased region" description="Acidic residues" evidence="14">
    <location>
        <begin position="160"/>
        <end position="169"/>
    </location>
</feature>
<dbReference type="Pfam" id="PF00096">
    <property type="entry name" value="zf-C2H2"/>
    <property type="match status" value="3"/>
</dbReference>
<feature type="domain" description="C2H2-type" evidence="15">
    <location>
        <begin position="510"/>
        <end position="537"/>
    </location>
</feature>
<evidence type="ECO:0000256" key="6">
    <source>
        <dbReference type="ARBA" id="ARBA00022833"/>
    </source>
</evidence>
<feature type="domain" description="ZAD" evidence="16">
    <location>
        <begin position="9"/>
        <end position="84"/>
    </location>
</feature>
<feature type="compositionally biased region" description="Acidic residues" evidence="14">
    <location>
        <begin position="114"/>
        <end position="123"/>
    </location>
</feature>
<sequence length="630" mass="71115">MDSPGEISSLCRLCLVKDQVNIPIFEEQGDIRQIFLKISSCLPVKVSRDDNLPKNICDGCSNKLDLFYDFWSSSASAEKTLLSWLGETDAEEKIDTVAQQIAKSTEARVKLESEADPSADIFEESPSSFDEGTKDETEAPPAKRVRRSAAVKAQINIAPDSEDDDEMDSAEPLTKLEDESEDSDGEEKDPSYAEVPGTSADDDQAGPSGVGKDGVEAPYFDTSILNNLIYGPGISITPVKPECYSNYSSYNHSTSSSSSNSHLNFDNFSAFNGINSSLFNKILEPELKMDDFEVGKSEILKPDFLNTLVQVKQEPNPVTPNILDCLLKKESATKQSRTKGKRGRDKEKQPPPIELDEPVECDVCNRTFRNNVAFALHSIEHSQDNKYYCHLCEFKNSSKYHIEMHVRAHEGTTKYKCEICNKAFTISTHAIEHKYFHTGEKPFQCEICGKHFMFSWFLTSHRRTQHWEIVTGSPLVKYDCTICKKHYTSSTGLKRHNMTHHGSPGVDHSVLCDICGKSLSSKEKLKFHRRIHTGYKPFSCEICTKSFSRKEQLKEHERVHTGEKPYICKYCGKGFTQRSPLRIHERTHTGERPYTCMICQKGFISKGVMDTHMKSCSVARTVYEPQNVNF</sequence>
<dbReference type="PANTHER" id="PTHR24399">
    <property type="entry name" value="ZINC FINGER AND BTB DOMAIN-CONTAINING"/>
    <property type="match status" value="1"/>
</dbReference>
<dbReference type="GO" id="GO:0040029">
    <property type="term" value="P:epigenetic regulation of gene expression"/>
    <property type="evidence" value="ECO:0007669"/>
    <property type="project" value="UniProtKB-ARBA"/>
</dbReference>
<keyword evidence="8" id="KW-0805">Transcription regulation</keyword>
<dbReference type="PANTHER" id="PTHR24399:SF23">
    <property type="entry name" value="C2H2-TYPE DOMAIN-CONTAINING PROTEIN"/>
    <property type="match status" value="1"/>
</dbReference>
<feature type="region of interest" description="Disordered" evidence="14">
    <location>
        <begin position="333"/>
        <end position="354"/>
    </location>
</feature>
<evidence type="ECO:0000259" key="15">
    <source>
        <dbReference type="PROSITE" id="PS50157"/>
    </source>
</evidence>
<dbReference type="FunFam" id="3.30.160.60:FF:000965">
    <property type="entry name" value="Neurotrophin receptor-interacting factor homolog"/>
    <property type="match status" value="1"/>
</dbReference>
<dbReference type="SUPFAM" id="SSF57667">
    <property type="entry name" value="beta-beta-alpha zinc fingers"/>
    <property type="match status" value="5"/>
</dbReference>
<feature type="binding site" evidence="13">
    <location>
        <position position="14"/>
    </location>
    <ligand>
        <name>Zn(2+)</name>
        <dbReference type="ChEBI" id="CHEBI:29105"/>
    </ligand>
</feature>
<dbReference type="PROSITE" id="PS00028">
    <property type="entry name" value="ZINC_FINGER_C2H2_1"/>
    <property type="match status" value="7"/>
</dbReference>
<evidence type="ECO:0000256" key="4">
    <source>
        <dbReference type="ARBA" id="ARBA00022737"/>
    </source>
</evidence>
<dbReference type="InterPro" id="IPR013087">
    <property type="entry name" value="Znf_C2H2_type"/>
</dbReference>
<dbReference type="GO" id="GO:0003682">
    <property type="term" value="F:chromatin binding"/>
    <property type="evidence" value="ECO:0007669"/>
    <property type="project" value="UniProtKB-ARBA"/>
</dbReference>
<dbReference type="Gene3D" id="3.30.160.60">
    <property type="entry name" value="Classic Zinc Finger"/>
    <property type="match status" value="7"/>
</dbReference>
<feature type="domain" description="C2H2-type" evidence="15">
    <location>
        <begin position="443"/>
        <end position="466"/>
    </location>
</feature>
<feature type="domain" description="C2H2-type" evidence="15">
    <location>
        <begin position="415"/>
        <end position="442"/>
    </location>
</feature>
<name>A0ABD1FEG2_HYPHA</name>
<feature type="domain" description="C2H2-type" evidence="15">
    <location>
        <begin position="359"/>
        <end position="386"/>
    </location>
</feature>
<proteinExistence type="predicted"/>
<dbReference type="InterPro" id="IPR036236">
    <property type="entry name" value="Znf_C2H2_sf"/>
</dbReference>
<dbReference type="PROSITE" id="PS51915">
    <property type="entry name" value="ZAD"/>
    <property type="match status" value="1"/>
</dbReference>
<dbReference type="FunFam" id="3.30.160.60:FF:001732">
    <property type="entry name" value="Zgc:162936"/>
    <property type="match status" value="1"/>
</dbReference>
<dbReference type="Pfam" id="PF07776">
    <property type="entry name" value="zf-AD"/>
    <property type="match status" value="1"/>
</dbReference>
<keyword evidence="4" id="KW-0677">Repeat</keyword>
<keyword evidence="10" id="KW-0804">Transcription</keyword>
<dbReference type="GO" id="GO:0045893">
    <property type="term" value="P:positive regulation of DNA-templated transcription"/>
    <property type="evidence" value="ECO:0007669"/>
    <property type="project" value="UniProtKB-ARBA"/>
</dbReference>
<keyword evidence="18" id="KW-1185">Reference proteome</keyword>
<dbReference type="GO" id="GO:0000785">
    <property type="term" value="C:chromatin"/>
    <property type="evidence" value="ECO:0007669"/>
    <property type="project" value="UniProtKB-ARBA"/>
</dbReference>
<keyword evidence="5 12" id="KW-0863">Zinc-finger</keyword>
<dbReference type="GO" id="GO:0005634">
    <property type="term" value="C:nucleus"/>
    <property type="evidence" value="ECO:0007669"/>
    <property type="project" value="UniProtKB-SubCell"/>
</dbReference>
<evidence type="ECO:0000256" key="8">
    <source>
        <dbReference type="ARBA" id="ARBA00023015"/>
    </source>
</evidence>
<evidence type="ECO:0000256" key="9">
    <source>
        <dbReference type="ARBA" id="ARBA00023125"/>
    </source>
</evidence>
<evidence type="ECO:0000259" key="16">
    <source>
        <dbReference type="PROSITE" id="PS51915"/>
    </source>
</evidence>
<dbReference type="GO" id="GO:0043565">
    <property type="term" value="F:sequence-specific DNA binding"/>
    <property type="evidence" value="ECO:0007669"/>
    <property type="project" value="UniProtKB-ARBA"/>
</dbReference>
<feature type="binding site" evidence="13">
    <location>
        <position position="11"/>
    </location>
    <ligand>
        <name>Zn(2+)</name>
        <dbReference type="ChEBI" id="CHEBI:29105"/>
    </ligand>
</feature>
<dbReference type="SMART" id="SM00868">
    <property type="entry name" value="zf-AD"/>
    <property type="match status" value="1"/>
</dbReference>
<keyword evidence="7" id="KW-0832">Ubl conjugation</keyword>
<evidence type="ECO:0000256" key="3">
    <source>
        <dbReference type="ARBA" id="ARBA00022723"/>
    </source>
</evidence>
<evidence type="ECO:0000313" key="18">
    <source>
        <dbReference type="Proteomes" id="UP001566132"/>
    </source>
</evidence>
<keyword evidence="3 13" id="KW-0479">Metal-binding</keyword>
<feature type="binding site" evidence="13">
    <location>
        <position position="57"/>
    </location>
    <ligand>
        <name>Zn(2+)</name>
        <dbReference type="ChEBI" id="CHEBI:29105"/>
    </ligand>
</feature>
<feature type="region of interest" description="Disordered" evidence="14">
    <location>
        <begin position="106"/>
        <end position="214"/>
    </location>
</feature>
<feature type="domain" description="C2H2-type" evidence="15">
    <location>
        <begin position="566"/>
        <end position="593"/>
    </location>
</feature>
<feature type="domain" description="C2H2-type" evidence="15">
    <location>
        <begin position="538"/>
        <end position="565"/>
    </location>
</feature>
<reference evidence="17 18" key="1">
    <citation type="submission" date="2024-05" db="EMBL/GenBank/DDBJ databases">
        <title>Genetic variation in Jamaican populations of the coffee berry borer (Hypothenemus hampei).</title>
        <authorList>
            <person name="Errbii M."/>
            <person name="Myrie A."/>
        </authorList>
    </citation>
    <scope>NUCLEOTIDE SEQUENCE [LARGE SCALE GENOMIC DNA]</scope>
    <source>
        <strain evidence="17">JA-Hopewell-2020-01-JO</strain>
        <tissue evidence="17">Whole body</tissue>
    </source>
</reference>
<dbReference type="Gene3D" id="3.40.1800.20">
    <property type="match status" value="1"/>
</dbReference>
<dbReference type="EMBL" id="JBDJPC010000001">
    <property type="protein sequence ID" value="KAL1517656.1"/>
    <property type="molecule type" value="Genomic_DNA"/>
</dbReference>
<evidence type="ECO:0000256" key="13">
    <source>
        <dbReference type="PROSITE-ProRule" id="PRU01263"/>
    </source>
</evidence>
<keyword evidence="11" id="KW-0539">Nucleus</keyword>
<organism evidence="17 18">
    <name type="scientific">Hypothenemus hampei</name>
    <name type="common">Coffee berry borer</name>
    <dbReference type="NCBI Taxonomy" id="57062"/>
    <lineage>
        <taxon>Eukaryota</taxon>
        <taxon>Metazoa</taxon>
        <taxon>Ecdysozoa</taxon>
        <taxon>Arthropoda</taxon>
        <taxon>Hexapoda</taxon>
        <taxon>Insecta</taxon>
        <taxon>Pterygota</taxon>
        <taxon>Neoptera</taxon>
        <taxon>Endopterygota</taxon>
        <taxon>Coleoptera</taxon>
        <taxon>Polyphaga</taxon>
        <taxon>Cucujiformia</taxon>
        <taxon>Curculionidae</taxon>
        <taxon>Scolytinae</taxon>
        <taxon>Hypothenemus</taxon>
    </lineage>
</organism>
<evidence type="ECO:0000256" key="14">
    <source>
        <dbReference type="SAM" id="MobiDB-lite"/>
    </source>
</evidence>
<dbReference type="PROSITE" id="PS50157">
    <property type="entry name" value="ZINC_FINGER_C2H2_2"/>
    <property type="match status" value="7"/>
</dbReference>
<dbReference type="SMART" id="SM00355">
    <property type="entry name" value="ZnF_C2H2"/>
    <property type="match status" value="9"/>
</dbReference>
<gene>
    <name evidence="17" type="ORF">ABEB36_001393</name>
</gene>
<feature type="compositionally biased region" description="Acidic residues" evidence="14">
    <location>
        <begin position="178"/>
        <end position="187"/>
    </location>
</feature>
<comment type="subcellular location">
    <subcellularLocation>
        <location evidence="1">Nucleus</location>
    </subcellularLocation>
</comment>
<protein>
    <submittedName>
        <fullName evidence="17">Uncharacterized protein</fullName>
    </submittedName>
</protein>
<feature type="domain" description="C2H2-type" evidence="15">
    <location>
        <begin position="478"/>
        <end position="505"/>
    </location>
</feature>
<accession>A0ABD1FEG2</accession>
<dbReference type="FunFam" id="3.30.160.60:FF:002343">
    <property type="entry name" value="Zinc finger protein 33A"/>
    <property type="match status" value="1"/>
</dbReference>
<dbReference type="FunFam" id="3.30.160.60:FF:000690">
    <property type="entry name" value="Zinc finger protein 354C"/>
    <property type="match status" value="1"/>
</dbReference>
<keyword evidence="9" id="KW-0238">DNA-binding</keyword>
<evidence type="ECO:0000256" key="12">
    <source>
        <dbReference type="PROSITE-ProRule" id="PRU00042"/>
    </source>
</evidence>
<keyword evidence="6 13" id="KW-0862">Zinc</keyword>
<comment type="caution">
    <text evidence="17">The sequence shown here is derived from an EMBL/GenBank/DDBJ whole genome shotgun (WGS) entry which is preliminary data.</text>
</comment>
<feature type="binding site" evidence="13">
    <location>
        <position position="60"/>
    </location>
    <ligand>
        <name>Zn(2+)</name>
        <dbReference type="ChEBI" id="CHEBI:29105"/>
    </ligand>
</feature>
<evidence type="ECO:0000256" key="2">
    <source>
        <dbReference type="ARBA" id="ARBA00022499"/>
    </source>
</evidence>
<evidence type="ECO:0000256" key="11">
    <source>
        <dbReference type="ARBA" id="ARBA00023242"/>
    </source>
</evidence>
<dbReference type="Proteomes" id="UP001566132">
    <property type="component" value="Unassembled WGS sequence"/>
</dbReference>
<evidence type="ECO:0000256" key="1">
    <source>
        <dbReference type="ARBA" id="ARBA00004123"/>
    </source>
</evidence>
<evidence type="ECO:0000256" key="7">
    <source>
        <dbReference type="ARBA" id="ARBA00022843"/>
    </source>
</evidence>
<dbReference type="FunFam" id="3.30.160.60:FF:000624">
    <property type="entry name" value="zinc finger protein 697"/>
    <property type="match status" value="1"/>
</dbReference>
<evidence type="ECO:0000256" key="5">
    <source>
        <dbReference type="ARBA" id="ARBA00022771"/>
    </source>
</evidence>
<dbReference type="AlphaFoldDB" id="A0ABD1FEG2"/>
<evidence type="ECO:0000256" key="10">
    <source>
        <dbReference type="ARBA" id="ARBA00023163"/>
    </source>
</evidence>